<evidence type="ECO:0000313" key="4">
    <source>
        <dbReference type="Proteomes" id="UP000639772"/>
    </source>
</evidence>
<keyword evidence="3" id="KW-1185">Reference proteome</keyword>
<sequence>MASSKPYACSFMLKTTQSLPIMPCSYWQKRVSFDVKCPLNSESPQVSAILSQRHFLPHSAIMVSRRTEYGAQQPYFKEQRMAASIKKVQEEMKQLHHMLNDQ</sequence>
<evidence type="ECO:0000313" key="3">
    <source>
        <dbReference type="Proteomes" id="UP000636800"/>
    </source>
</evidence>
<feature type="non-terminal residue" evidence="1">
    <location>
        <position position="1"/>
    </location>
</feature>
<comment type="caution">
    <text evidence="1">The sequence shown here is derived from an EMBL/GenBank/DDBJ whole genome shotgun (WGS) entry which is preliminary data.</text>
</comment>
<name>A0A835U4I7_VANPL</name>
<protein>
    <submittedName>
        <fullName evidence="1">Uncharacterized protein</fullName>
    </submittedName>
</protein>
<organism evidence="1 4">
    <name type="scientific">Vanilla planifolia</name>
    <name type="common">Vanilla</name>
    <dbReference type="NCBI Taxonomy" id="51239"/>
    <lineage>
        <taxon>Eukaryota</taxon>
        <taxon>Viridiplantae</taxon>
        <taxon>Streptophyta</taxon>
        <taxon>Embryophyta</taxon>
        <taxon>Tracheophyta</taxon>
        <taxon>Spermatophyta</taxon>
        <taxon>Magnoliopsida</taxon>
        <taxon>Liliopsida</taxon>
        <taxon>Asparagales</taxon>
        <taxon>Orchidaceae</taxon>
        <taxon>Vanilloideae</taxon>
        <taxon>Vanilleae</taxon>
        <taxon>Vanilla</taxon>
    </lineage>
</organism>
<proteinExistence type="predicted"/>
<dbReference type="Proteomes" id="UP000639772">
    <property type="component" value="Unassembled WGS sequence"/>
</dbReference>
<evidence type="ECO:0000313" key="1">
    <source>
        <dbReference type="EMBL" id="KAG0445841.1"/>
    </source>
</evidence>
<gene>
    <name evidence="2" type="ORF">HPP92_029121</name>
    <name evidence="1" type="ORF">HPP92_029133</name>
</gene>
<accession>A0A835U4I7</accession>
<dbReference type="EMBL" id="JADCNM010000643">
    <property type="protein sequence ID" value="KAG0445841.1"/>
    <property type="molecule type" value="Genomic_DNA"/>
</dbReference>
<dbReference type="EMBL" id="JADCNL010000642">
    <property type="protein sequence ID" value="KAG0445865.1"/>
    <property type="molecule type" value="Genomic_DNA"/>
</dbReference>
<dbReference type="AlphaFoldDB" id="A0A835U4I7"/>
<evidence type="ECO:0000313" key="2">
    <source>
        <dbReference type="EMBL" id="KAG0445865.1"/>
    </source>
</evidence>
<dbReference type="Proteomes" id="UP000636800">
    <property type="component" value="Unassembled WGS sequence"/>
</dbReference>
<reference evidence="3 4" key="1">
    <citation type="journal article" date="2020" name="Nat. Food">
        <title>A phased Vanilla planifolia genome enables genetic improvement of flavour and production.</title>
        <authorList>
            <person name="Hasing T."/>
            <person name="Tang H."/>
            <person name="Brym M."/>
            <person name="Khazi F."/>
            <person name="Huang T."/>
            <person name="Chambers A.H."/>
        </authorList>
    </citation>
    <scope>NUCLEOTIDE SEQUENCE [LARGE SCALE GENOMIC DNA]</scope>
    <source>
        <tissue evidence="1">Leaf</tissue>
    </source>
</reference>